<keyword evidence="7" id="KW-0808">Transferase</keyword>
<keyword evidence="6 14" id="KW-0597">Phosphoprotein</keyword>
<dbReference type="Gene3D" id="3.30.565.10">
    <property type="entry name" value="Histidine kinase-like ATPase, C-terminal domain"/>
    <property type="match status" value="1"/>
</dbReference>
<dbReference type="FunFam" id="3.30.565.10:FF:000010">
    <property type="entry name" value="Sensor histidine kinase RcsC"/>
    <property type="match status" value="1"/>
</dbReference>
<comment type="subcellular location">
    <subcellularLocation>
        <location evidence="2">Cell membrane</location>
        <topology evidence="2">Multi-pass membrane protein</topology>
    </subcellularLocation>
</comment>
<dbReference type="PANTHER" id="PTHR45339">
    <property type="entry name" value="HYBRID SIGNAL TRANSDUCTION HISTIDINE KINASE J"/>
    <property type="match status" value="1"/>
</dbReference>
<keyword evidence="8" id="KW-0547">Nucleotide-binding</keyword>
<dbReference type="CDD" id="cd17546">
    <property type="entry name" value="REC_hyHK_CKI1_RcsC-like"/>
    <property type="match status" value="1"/>
</dbReference>
<gene>
    <name evidence="20" type="ORF">D1953_11735</name>
</gene>
<dbReference type="SUPFAM" id="SSF47384">
    <property type="entry name" value="Homodimeric domain of signal transducing histidine kinase"/>
    <property type="match status" value="1"/>
</dbReference>
<dbReference type="InterPro" id="IPR011006">
    <property type="entry name" value="CheY-like_superfamily"/>
</dbReference>
<protein>
    <recommendedName>
        <fullName evidence="13">Circadian input-output histidine kinase CikA</fullName>
        <ecNumber evidence="4">2.7.13.3</ecNumber>
    </recommendedName>
</protein>
<evidence type="ECO:0000256" key="3">
    <source>
        <dbReference type="ARBA" id="ARBA00006402"/>
    </source>
</evidence>
<evidence type="ECO:0000256" key="2">
    <source>
        <dbReference type="ARBA" id="ARBA00004651"/>
    </source>
</evidence>
<evidence type="ECO:0000313" key="21">
    <source>
        <dbReference type="Proteomes" id="UP000266016"/>
    </source>
</evidence>
<dbReference type="Pfam" id="PF13185">
    <property type="entry name" value="GAF_2"/>
    <property type="match status" value="1"/>
</dbReference>
<dbReference type="PROSITE" id="PS50110">
    <property type="entry name" value="RESPONSE_REGULATORY"/>
    <property type="match status" value="1"/>
</dbReference>
<dbReference type="InterPro" id="IPR029016">
    <property type="entry name" value="GAF-like_dom_sf"/>
</dbReference>
<evidence type="ECO:0000256" key="9">
    <source>
        <dbReference type="ARBA" id="ARBA00022777"/>
    </source>
</evidence>
<dbReference type="SMART" id="SM00387">
    <property type="entry name" value="HATPase_c"/>
    <property type="match status" value="1"/>
</dbReference>
<evidence type="ECO:0000256" key="8">
    <source>
        <dbReference type="ARBA" id="ARBA00022741"/>
    </source>
</evidence>
<dbReference type="Gene3D" id="6.10.340.10">
    <property type="match status" value="1"/>
</dbReference>
<dbReference type="SMART" id="SM00388">
    <property type="entry name" value="HisKA"/>
    <property type="match status" value="1"/>
</dbReference>
<comment type="catalytic activity">
    <reaction evidence="1">
        <text>ATP + protein L-histidine = ADP + protein N-phospho-L-histidine.</text>
        <dbReference type="EC" id="2.7.13.3"/>
    </reaction>
</comment>
<dbReference type="InterPro" id="IPR005467">
    <property type="entry name" value="His_kinase_dom"/>
</dbReference>
<evidence type="ECO:0000256" key="16">
    <source>
        <dbReference type="SAM" id="Phobius"/>
    </source>
</evidence>
<dbReference type="SUPFAM" id="SSF55781">
    <property type="entry name" value="GAF domain-like"/>
    <property type="match status" value="1"/>
</dbReference>
<feature type="domain" description="Histidine kinase" evidence="17">
    <location>
        <begin position="478"/>
        <end position="702"/>
    </location>
</feature>
<dbReference type="InterPro" id="IPR003661">
    <property type="entry name" value="HisK_dim/P_dom"/>
</dbReference>
<dbReference type="SMART" id="SM00448">
    <property type="entry name" value="REC"/>
    <property type="match status" value="1"/>
</dbReference>
<dbReference type="InterPro" id="IPR003594">
    <property type="entry name" value="HATPase_dom"/>
</dbReference>
<dbReference type="Pfam" id="PF00512">
    <property type="entry name" value="HisKA"/>
    <property type="match status" value="1"/>
</dbReference>
<dbReference type="Gene3D" id="1.10.287.130">
    <property type="match status" value="1"/>
</dbReference>
<evidence type="ECO:0000256" key="12">
    <source>
        <dbReference type="ARBA" id="ARBA00023136"/>
    </source>
</evidence>
<comment type="similarity">
    <text evidence="3">In the N-terminal section; belongs to the phytochrome family.</text>
</comment>
<feature type="modified residue" description="4-aspartylphosphate" evidence="14">
    <location>
        <position position="787"/>
    </location>
</feature>
<dbReference type="CDD" id="cd00082">
    <property type="entry name" value="HisKA"/>
    <property type="match status" value="1"/>
</dbReference>
<dbReference type="Pfam" id="PF05227">
    <property type="entry name" value="CHASE3"/>
    <property type="match status" value="1"/>
</dbReference>
<keyword evidence="15" id="KW-0175">Coiled coil</keyword>
<proteinExistence type="inferred from homology"/>
<dbReference type="PROSITE" id="PS50885">
    <property type="entry name" value="HAMP"/>
    <property type="match status" value="1"/>
</dbReference>
<name>A0A398BCY1_9BACI</name>
<dbReference type="InterPro" id="IPR003018">
    <property type="entry name" value="GAF"/>
</dbReference>
<evidence type="ECO:0000256" key="11">
    <source>
        <dbReference type="ARBA" id="ARBA00023012"/>
    </source>
</evidence>
<dbReference type="InterPro" id="IPR001789">
    <property type="entry name" value="Sig_transdc_resp-reg_receiver"/>
</dbReference>
<evidence type="ECO:0000256" key="6">
    <source>
        <dbReference type="ARBA" id="ARBA00022553"/>
    </source>
</evidence>
<feature type="domain" description="HAMP" evidence="19">
    <location>
        <begin position="206"/>
        <end position="262"/>
    </location>
</feature>
<dbReference type="SUPFAM" id="SSF55874">
    <property type="entry name" value="ATPase domain of HSP90 chaperone/DNA topoisomerase II/histidine kinase"/>
    <property type="match status" value="1"/>
</dbReference>
<dbReference type="EMBL" id="QWVS01000018">
    <property type="protein sequence ID" value="RID85473.1"/>
    <property type="molecule type" value="Genomic_DNA"/>
</dbReference>
<comment type="caution">
    <text evidence="20">The sequence shown here is derived from an EMBL/GenBank/DDBJ whole genome shotgun (WGS) entry which is preliminary data.</text>
</comment>
<dbReference type="SUPFAM" id="SSF52172">
    <property type="entry name" value="CheY-like"/>
    <property type="match status" value="1"/>
</dbReference>
<dbReference type="AlphaFoldDB" id="A0A398BCY1"/>
<dbReference type="GO" id="GO:0005524">
    <property type="term" value="F:ATP binding"/>
    <property type="evidence" value="ECO:0007669"/>
    <property type="project" value="UniProtKB-KW"/>
</dbReference>
<organism evidence="20 21">
    <name type="scientific">Peribacillus asahii</name>
    <dbReference type="NCBI Taxonomy" id="228899"/>
    <lineage>
        <taxon>Bacteria</taxon>
        <taxon>Bacillati</taxon>
        <taxon>Bacillota</taxon>
        <taxon>Bacilli</taxon>
        <taxon>Bacillales</taxon>
        <taxon>Bacillaceae</taxon>
        <taxon>Peribacillus</taxon>
    </lineage>
</organism>
<evidence type="ECO:0000256" key="4">
    <source>
        <dbReference type="ARBA" id="ARBA00012438"/>
    </source>
</evidence>
<feature type="transmembrane region" description="Helical" evidence="16">
    <location>
        <begin position="12"/>
        <end position="31"/>
    </location>
</feature>
<dbReference type="Pfam" id="PF02518">
    <property type="entry name" value="HATPase_c"/>
    <property type="match status" value="1"/>
</dbReference>
<dbReference type="InterPro" id="IPR036097">
    <property type="entry name" value="HisK_dim/P_sf"/>
</dbReference>
<evidence type="ECO:0000256" key="10">
    <source>
        <dbReference type="ARBA" id="ARBA00022840"/>
    </source>
</evidence>
<evidence type="ECO:0000256" key="7">
    <source>
        <dbReference type="ARBA" id="ARBA00022679"/>
    </source>
</evidence>
<evidence type="ECO:0000256" key="15">
    <source>
        <dbReference type="SAM" id="Coils"/>
    </source>
</evidence>
<dbReference type="PRINTS" id="PR00344">
    <property type="entry name" value="BCTRLSENSOR"/>
</dbReference>
<dbReference type="PANTHER" id="PTHR45339:SF1">
    <property type="entry name" value="HYBRID SIGNAL TRANSDUCTION HISTIDINE KINASE J"/>
    <property type="match status" value="1"/>
</dbReference>
<dbReference type="CDD" id="cd06225">
    <property type="entry name" value="HAMP"/>
    <property type="match status" value="1"/>
</dbReference>
<dbReference type="Pfam" id="PF00072">
    <property type="entry name" value="Response_reg"/>
    <property type="match status" value="1"/>
</dbReference>
<keyword evidence="21" id="KW-1185">Reference proteome</keyword>
<evidence type="ECO:0000256" key="13">
    <source>
        <dbReference type="ARBA" id="ARBA00074306"/>
    </source>
</evidence>
<evidence type="ECO:0000256" key="1">
    <source>
        <dbReference type="ARBA" id="ARBA00000085"/>
    </source>
</evidence>
<dbReference type="Gene3D" id="3.40.50.2300">
    <property type="match status" value="1"/>
</dbReference>
<keyword evidence="9" id="KW-0418">Kinase</keyword>
<keyword evidence="10" id="KW-0067">ATP-binding</keyword>
<dbReference type="EC" id="2.7.13.3" evidence="4"/>
<dbReference type="PROSITE" id="PS50109">
    <property type="entry name" value="HIS_KIN"/>
    <property type="match status" value="1"/>
</dbReference>
<evidence type="ECO:0000259" key="17">
    <source>
        <dbReference type="PROSITE" id="PS50109"/>
    </source>
</evidence>
<dbReference type="InterPro" id="IPR007891">
    <property type="entry name" value="CHASE3"/>
</dbReference>
<dbReference type="InterPro" id="IPR004358">
    <property type="entry name" value="Sig_transdc_His_kin-like_C"/>
</dbReference>
<feature type="coiled-coil region" evidence="15">
    <location>
        <begin position="74"/>
        <end position="101"/>
    </location>
</feature>
<dbReference type="Proteomes" id="UP000266016">
    <property type="component" value="Unassembled WGS sequence"/>
</dbReference>
<evidence type="ECO:0000259" key="19">
    <source>
        <dbReference type="PROSITE" id="PS50885"/>
    </source>
</evidence>
<accession>A0A398BCY1</accession>
<dbReference type="RefSeq" id="WP_119117369.1">
    <property type="nucleotide sequence ID" value="NZ_QWVS01000018.1"/>
</dbReference>
<feature type="coiled-coil region" evidence="15">
    <location>
        <begin position="420"/>
        <end position="468"/>
    </location>
</feature>
<evidence type="ECO:0000256" key="14">
    <source>
        <dbReference type="PROSITE-ProRule" id="PRU00169"/>
    </source>
</evidence>
<dbReference type="Pfam" id="PF00672">
    <property type="entry name" value="HAMP"/>
    <property type="match status" value="1"/>
</dbReference>
<sequence>MRLTISKKLIIGFLSVSFFSGGTIGIIFYYINKADSSYAEIENQQITILNNVKSIQVLSYRQTNSLRGYLLTGNSEFKENLENENNEMKHLIDETNKLIVEPESEADIIKLGELNQEFQTRYEEILSIFEEDVDQEQASDYFVNKLFPIGNELSLLTTSFAGRQQIMMDVTREEYSKKERQMKHMLIIFSVLAVLLNMIIGLLIARNLTKNLSKIANVIKKVTENSSNETEIPKIEVNSRDEVEDIATAFNKMAYSIKEKSWLETNIVEMATMYQGIHDLKTLGQLFINKITSMIDANYGVFYVKQGTGEARFHSIASYAFNGQNNGQSSFGYGEGIVGQAALEKRTIYLTDLPEDYIKITSGVGSASPANLMIIPVEYEGEVMVVIELAKFKEFTPIQQTLINQVANQIGVTVKSVSGRMQIENLLKESKDLTEELQSQSEELQLHHNELVCMNAKLEEQAKQLELTSNYKSEFLANMSHELRSPLNSLLVLANLLAENKEGNLTEQQVIFADTIYKSGNDLLLLINEVLDLSKIESGKIDIIPSEVLLKNICLFAERQFLPLAKQKGLQLSIQLDENLPETIRTDQYRLQQIIRNLLSNAIKFTAEGVVTLHVHQAHVENMNTTIAFSIKDTGIGIPKEKQKLIFQAFHQGDGTTSRKYGGTGLGLSISQDLASLLGGDIKVESDLGKGSIFTLYLPIYETSTIKEAAPAIEVIDGNEWETVALDQEDTLFIGKKILVIDDDMRNIFAITSALENKQMEIVFAQNGKDGMSVLKENSDVDLILMDIMMPEMDGYETIYAIREMTEYKKLPIIALTAKAMAHDKEKCIEAGASDYISKPVYIDQLLSLMRVWLYK</sequence>
<feature type="transmembrane region" description="Helical" evidence="16">
    <location>
        <begin position="185"/>
        <end position="205"/>
    </location>
</feature>
<keyword evidence="11" id="KW-0902">Two-component regulatory system</keyword>
<dbReference type="CDD" id="cd16922">
    <property type="entry name" value="HATPase_EvgS-ArcB-TorS-like"/>
    <property type="match status" value="1"/>
</dbReference>
<keyword evidence="16" id="KW-0812">Transmembrane</keyword>
<evidence type="ECO:0000256" key="5">
    <source>
        <dbReference type="ARBA" id="ARBA00022475"/>
    </source>
</evidence>
<feature type="domain" description="Response regulatory" evidence="18">
    <location>
        <begin position="737"/>
        <end position="854"/>
    </location>
</feature>
<keyword evidence="12 16" id="KW-0472">Membrane</keyword>
<keyword evidence="5" id="KW-1003">Cell membrane</keyword>
<dbReference type="GO" id="GO:0000155">
    <property type="term" value="F:phosphorelay sensor kinase activity"/>
    <property type="evidence" value="ECO:0007669"/>
    <property type="project" value="InterPro"/>
</dbReference>
<dbReference type="Gene3D" id="3.30.450.40">
    <property type="match status" value="1"/>
</dbReference>
<evidence type="ECO:0000259" key="18">
    <source>
        <dbReference type="PROSITE" id="PS50110"/>
    </source>
</evidence>
<dbReference type="GO" id="GO:0005886">
    <property type="term" value="C:plasma membrane"/>
    <property type="evidence" value="ECO:0007669"/>
    <property type="project" value="UniProtKB-SubCell"/>
</dbReference>
<dbReference type="InterPro" id="IPR036890">
    <property type="entry name" value="HATPase_C_sf"/>
</dbReference>
<evidence type="ECO:0000313" key="20">
    <source>
        <dbReference type="EMBL" id="RID85473.1"/>
    </source>
</evidence>
<dbReference type="InterPro" id="IPR003660">
    <property type="entry name" value="HAMP_dom"/>
</dbReference>
<reference evidence="20 21" key="1">
    <citation type="submission" date="2018-08" db="EMBL/GenBank/DDBJ databases">
        <title>Bacillus jemisoniae sp. nov., Bacillus chryseoplanitiae sp. nov., Bacillus resnikiae sp. nov., and Bacillus frankliniae sp. nov., isolated from Viking spacecraft and associated surfaces.</title>
        <authorList>
            <person name="Seuylemezian A."/>
            <person name="Vaishampayan P."/>
        </authorList>
    </citation>
    <scope>NUCLEOTIDE SEQUENCE [LARGE SCALE GENOMIC DNA]</scope>
    <source>
        <strain evidence="20 21">MA001</strain>
    </source>
</reference>
<keyword evidence="16" id="KW-1133">Transmembrane helix</keyword>